<evidence type="ECO:0000256" key="7">
    <source>
        <dbReference type="ARBA" id="ARBA00022692"/>
    </source>
</evidence>
<dbReference type="Proteomes" id="UP000183760">
    <property type="component" value="Unassembled WGS sequence"/>
</dbReference>
<evidence type="ECO:0000256" key="3">
    <source>
        <dbReference type="ARBA" id="ARBA00006434"/>
    </source>
</evidence>
<keyword evidence="8" id="KW-0547">Nucleotide-binding</keyword>
<protein>
    <recommendedName>
        <fullName evidence="4">histidine kinase</fullName>
        <ecNumber evidence="4">2.7.13.3</ecNumber>
    </recommendedName>
</protein>
<name>A0A511SWR9_MYXFU</name>
<dbReference type="InterPro" id="IPR000014">
    <property type="entry name" value="PAS"/>
</dbReference>
<dbReference type="PANTHER" id="PTHR43065:SF10">
    <property type="entry name" value="PEROXIDE STRESS-ACTIVATED HISTIDINE KINASE MAK3"/>
    <property type="match status" value="1"/>
</dbReference>
<dbReference type="CDD" id="cd00075">
    <property type="entry name" value="HATPase"/>
    <property type="match status" value="1"/>
</dbReference>
<dbReference type="Gene3D" id="1.20.1730.10">
    <property type="entry name" value="Sodium/glucose cotransporter"/>
    <property type="match status" value="1"/>
</dbReference>
<keyword evidence="5" id="KW-0597">Phosphoprotein</keyword>
<dbReference type="SMART" id="SM00387">
    <property type="entry name" value="HATPase_c"/>
    <property type="match status" value="1"/>
</dbReference>
<keyword evidence="7 15" id="KW-0812">Transmembrane</keyword>
<dbReference type="PANTHER" id="PTHR43065">
    <property type="entry name" value="SENSOR HISTIDINE KINASE"/>
    <property type="match status" value="1"/>
</dbReference>
<dbReference type="AlphaFoldDB" id="A0A511SWR9"/>
<comment type="catalytic activity">
    <reaction evidence="1">
        <text>ATP + protein L-histidine = ADP + protein N-phospho-L-histidine.</text>
        <dbReference type="EC" id="2.7.13.3"/>
    </reaction>
</comment>
<dbReference type="GO" id="GO:0000155">
    <property type="term" value="F:phosphorelay sensor kinase activity"/>
    <property type="evidence" value="ECO:0007669"/>
    <property type="project" value="InterPro"/>
</dbReference>
<evidence type="ECO:0000256" key="11">
    <source>
        <dbReference type="ARBA" id="ARBA00022989"/>
    </source>
</evidence>
<evidence type="ECO:0000313" key="21">
    <source>
        <dbReference type="Proteomes" id="UP000321514"/>
    </source>
</evidence>
<evidence type="ECO:0000313" key="18">
    <source>
        <dbReference type="EMBL" id="GEN06335.1"/>
    </source>
</evidence>
<evidence type="ECO:0000313" key="20">
    <source>
        <dbReference type="Proteomes" id="UP000183760"/>
    </source>
</evidence>
<keyword evidence="12" id="KW-0902">Two-component regulatory system</keyword>
<dbReference type="InterPro" id="IPR003594">
    <property type="entry name" value="HATPase_dom"/>
</dbReference>
<dbReference type="InterPro" id="IPR036097">
    <property type="entry name" value="HisK_dim/P_sf"/>
</dbReference>
<feature type="transmembrane region" description="Helical" evidence="15">
    <location>
        <begin position="6"/>
        <end position="27"/>
    </location>
</feature>
<dbReference type="Pfam" id="PF00512">
    <property type="entry name" value="HisKA"/>
    <property type="match status" value="1"/>
</dbReference>
<dbReference type="OrthoDB" id="567977at2"/>
<dbReference type="Gene3D" id="3.30.450.20">
    <property type="entry name" value="PAS domain"/>
    <property type="match status" value="1"/>
</dbReference>
<dbReference type="SUPFAM" id="SSF55785">
    <property type="entry name" value="PYP-like sensor domain (PAS domain)"/>
    <property type="match status" value="1"/>
</dbReference>
<dbReference type="Gene3D" id="1.10.287.130">
    <property type="match status" value="1"/>
</dbReference>
<dbReference type="EC" id="2.7.13.3" evidence="4"/>
<feature type="transmembrane region" description="Helical" evidence="15">
    <location>
        <begin position="306"/>
        <end position="328"/>
    </location>
</feature>
<dbReference type="RefSeq" id="WP_074950788.1">
    <property type="nucleotide sequence ID" value="NZ_BJXR01000015.1"/>
</dbReference>
<organism evidence="18 21">
    <name type="scientific">Myxococcus fulvus</name>
    <dbReference type="NCBI Taxonomy" id="33"/>
    <lineage>
        <taxon>Bacteria</taxon>
        <taxon>Pseudomonadati</taxon>
        <taxon>Myxococcota</taxon>
        <taxon>Myxococcia</taxon>
        <taxon>Myxococcales</taxon>
        <taxon>Cystobacterineae</taxon>
        <taxon>Myxococcaceae</taxon>
        <taxon>Myxococcus</taxon>
    </lineage>
</organism>
<evidence type="ECO:0000256" key="14">
    <source>
        <dbReference type="SAM" id="MobiDB-lite"/>
    </source>
</evidence>
<feature type="transmembrane region" description="Helical" evidence="15">
    <location>
        <begin position="334"/>
        <end position="358"/>
    </location>
</feature>
<keyword evidence="9 19" id="KW-0418">Kinase</keyword>
<evidence type="ECO:0000256" key="2">
    <source>
        <dbReference type="ARBA" id="ARBA00004141"/>
    </source>
</evidence>
<feature type="transmembrane region" description="Helical" evidence="15">
    <location>
        <begin position="183"/>
        <end position="206"/>
    </location>
</feature>
<dbReference type="PRINTS" id="PR00344">
    <property type="entry name" value="BCTRLSENSOR"/>
</dbReference>
<feature type="transmembrane region" description="Helical" evidence="15">
    <location>
        <begin position="69"/>
        <end position="87"/>
    </location>
</feature>
<evidence type="ECO:0000256" key="4">
    <source>
        <dbReference type="ARBA" id="ARBA00012438"/>
    </source>
</evidence>
<dbReference type="PROSITE" id="PS50109">
    <property type="entry name" value="HIS_KIN"/>
    <property type="match status" value="1"/>
</dbReference>
<dbReference type="Gene3D" id="3.30.565.10">
    <property type="entry name" value="Histidine kinase-like ATPase, C-terminal domain"/>
    <property type="match status" value="1"/>
</dbReference>
<reference evidence="19 20" key="1">
    <citation type="submission" date="2016-10" db="EMBL/GenBank/DDBJ databases">
        <authorList>
            <person name="Varghese N."/>
            <person name="Submissions S."/>
        </authorList>
    </citation>
    <scope>NUCLEOTIDE SEQUENCE [LARGE SCALE GENOMIC DNA]</scope>
    <source>
        <strain evidence="19 20">DSM 16525</strain>
    </source>
</reference>
<evidence type="ECO:0000313" key="19">
    <source>
        <dbReference type="EMBL" id="SET51795.1"/>
    </source>
</evidence>
<keyword evidence="10" id="KW-0067">ATP-binding</keyword>
<feature type="transmembrane region" description="Helical" evidence="15">
    <location>
        <begin position="152"/>
        <end position="171"/>
    </location>
</feature>
<evidence type="ECO:0000256" key="15">
    <source>
        <dbReference type="SAM" id="Phobius"/>
    </source>
</evidence>
<evidence type="ECO:0000256" key="9">
    <source>
        <dbReference type="ARBA" id="ARBA00022777"/>
    </source>
</evidence>
<dbReference type="EMBL" id="FOIB01000002">
    <property type="protein sequence ID" value="SET51795.1"/>
    <property type="molecule type" value="Genomic_DNA"/>
</dbReference>
<dbReference type="GO" id="GO:0022857">
    <property type="term" value="F:transmembrane transporter activity"/>
    <property type="evidence" value="ECO:0007669"/>
    <property type="project" value="InterPro"/>
</dbReference>
<evidence type="ECO:0000256" key="5">
    <source>
        <dbReference type="ARBA" id="ARBA00022553"/>
    </source>
</evidence>
<keyword evidence="11 15" id="KW-1133">Transmembrane helix</keyword>
<feature type="transmembrane region" description="Helical" evidence="15">
    <location>
        <begin position="108"/>
        <end position="132"/>
    </location>
</feature>
<gene>
    <name evidence="18" type="primary">cbrA</name>
    <name evidence="18" type="ORF">MFU01_13720</name>
    <name evidence="19" type="ORF">SAMN05443572_102553</name>
</gene>
<dbReference type="CDD" id="cd00130">
    <property type="entry name" value="PAS"/>
    <property type="match status" value="1"/>
</dbReference>
<keyword evidence="13 15" id="KW-0472">Membrane</keyword>
<evidence type="ECO:0000256" key="10">
    <source>
        <dbReference type="ARBA" id="ARBA00022840"/>
    </source>
</evidence>
<dbReference type="InterPro" id="IPR013656">
    <property type="entry name" value="PAS_4"/>
</dbReference>
<dbReference type="CDD" id="cd00082">
    <property type="entry name" value="HisKA"/>
    <property type="match status" value="1"/>
</dbReference>
<evidence type="ECO:0000259" key="16">
    <source>
        <dbReference type="PROSITE" id="PS50109"/>
    </source>
</evidence>
<sequence length="993" mass="105920">MTLELGSLVAASVVYLLVLFLVAYAAERGLISPRITQHPLVYALALGVYATSWSYFGSVGYAARHGYRYLGIYLGVTLACLLVPVLWRPLLRLTRELQLTSLADLLAFRYPGQTTGTAVTLFMLAGSLPYLALQVRAVVESAKVLSPSASPTLVGMGFCAVLVVFSVLFGARHLTPRERHEGLMLAIAFESAVKVVALVAVGAWAVSQVFGGVDGLWAWLEAHPEAVEQLQRPAREASWAPLLVLSCAAAFLTPRSYHVAFTEAPEKDALSTATWAFPLVLLVMNLAVPVVLWSGEALGLPWPADFHLLAVPASRGATGLALVAFLGGVSASSAMVIVTTLALAPMCLTHLVLPLGYARGQPHLYGWLLWARRLLIALIILAGYGFYRLLDTRGMGLVDLGLVSFVAVAQFAPGVLGLLFWKRATRAGLLSGLGAGAAMWMVTLVVPLWASPGVVAWTHRVSALLGFPSDEPWGFSTFASLTLNTLAFVGVSLATRQSQAETEAARACTREGPGLVSGGVEAGSPREFRERLAPLLGEEAASAEVDRALESLDMSPDERRPSELRRLRDGVERNLSGLLGPVLARLTVEEALRLEPGTRAALAEQLRFVEERLRDARGMQGPVRAVEAVRRYLNRILEDLPLGVCTVGPDGEVVIWNAALERLSGVREHASRGHPLADLPAPWGPLLSAFAAGAEADTETRVVVNGAERTLRLHRSRLTPDEEGGGTSEGMALLVEDLTEKKAVDAKLAHQDRLASLGRVAAGVAHEIGNPLTAIASLTQNLKYELDDAQAVKERTALILQQCRRIDAIVRALVGFSHAGTVGGEARPFARVEVGPLLTEALQLARMARAATRSRGVSFEHRGAEGLVVLGDAQRLEQVLVNLLTNAVDASPEGGRVELEAQAQEGRVHLRVLDRGHGISSELTQRVFEPFFTTKQPGEGTGLGLALVAGIVREHGGTIQVDNRPGGGTSVTVSLPDARSHTPPARPVPGATA</sequence>
<evidence type="ECO:0000256" key="6">
    <source>
        <dbReference type="ARBA" id="ARBA00022679"/>
    </source>
</evidence>
<comment type="caution">
    <text evidence="18">The sequence shown here is derived from an EMBL/GenBank/DDBJ whole genome shotgun (WGS) entry which is preliminary data.</text>
</comment>
<dbReference type="InterPro" id="IPR005467">
    <property type="entry name" value="His_kinase_dom"/>
</dbReference>
<feature type="transmembrane region" description="Helical" evidence="15">
    <location>
        <begin position="275"/>
        <end position="294"/>
    </location>
</feature>
<dbReference type="GO" id="GO:0005524">
    <property type="term" value="F:ATP binding"/>
    <property type="evidence" value="ECO:0007669"/>
    <property type="project" value="UniProtKB-KW"/>
</dbReference>
<dbReference type="InterPro" id="IPR036890">
    <property type="entry name" value="HATPase_C_sf"/>
</dbReference>
<evidence type="ECO:0000256" key="13">
    <source>
        <dbReference type="ARBA" id="ARBA00023136"/>
    </source>
</evidence>
<dbReference type="Proteomes" id="UP000321514">
    <property type="component" value="Unassembled WGS sequence"/>
</dbReference>
<dbReference type="InterPro" id="IPR003661">
    <property type="entry name" value="HisK_dim/P_dom"/>
</dbReference>
<evidence type="ECO:0000256" key="1">
    <source>
        <dbReference type="ARBA" id="ARBA00000085"/>
    </source>
</evidence>
<dbReference type="InterPro" id="IPR038377">
    <property type="entry name" value="Na/Glc_symporter_sf"/>
</dbReference>
<dbReference type="EMBL" id="BJXR01000015">
    <property type="protein sequence ID" value="GEN06335.1"/>
    <property type="molecule type" value="Genomic_DNA"/>
</dbReference>
<evidence type="ECO:0000259" key="17">
    <source>
        <dbReference type="PROSITE" id="PS50112"/>
    </source>
</evidence>
<feature type="transmembrane region" description="Helical" evidence="15">
    <location>
        <begin position="402"/>
        <end position="421"/>
    </location>
</feature>
<dbReference type="SUPFAM" id="SSF55874">
    <property type="entry name" value="ATPase domain of HSP90 chaperone/DNA topoisomerase II/histidine kinase"/>
    <property type="match status" value="1"/>
</dbReference>
<proteinExistence type="inferred from homology"/>
<feature type="domain" description="Histidine kinase" evidence="16">
    <location>
        <begin position="763"/>
        <end position="979"/>
    </location>
</feature>
<dbReference type="InterPro" id="IPR004358">
    <property type="entry name" value="Sig_transdc_His_kin-like_C"/>
</dbReference>
<dbReference type="Pfam" id="PF02518">
    <property type="entry name" value="HATPase_c"/>
    <property type="match status" value="1"/>
</dbReference>
<dbReference type="InterPro" id="IPR035965">
    <property type="entry name" value="PAS-like_dom_sf"/>
</dbReference>
<evidence type="ECO:0000256" key="8">
    <source>
        <dbReference type="ARBA" id="ARBA00022741"/>
    </source>
</evidence>
<dbReference type="SUPFAM" id="SSF47384">
    <property type="entry name" value="Homodimeric domain of signal transducing histidine kinase"/>
    <property type="match status" value="1"/>
</dbReference>
<dbReference type="Pfam" id="PF08448">
    <property type="entry name" value="PAS_4"/>
    <property type="match status" value="1"/>
</dbReference>
<dbReference type="STRING" id="1334629.MFUL124B02_34040"/>
<accession>A0A511SWR9</accession>
<dbReference type="SMART" id="SM00091">
    <property type="entry name" value="PAS"/>
    <property type="match status" value="1"/>
</dbReference>
<feature type="domain" description="PAS" evidence="17">
    <location>
        <begin position="629"/>
        <end position="665"/>
    </location>
</feature>
<comment type="similarity">
    <text evidence="3">Belongs to the sodium:solute symporter (SSF) (TC 2.A.21) family.</text>
</comment>
<keyword evidence="20" id="KW-1185">Reference proteome</keyword>
<comment type="subcellular location">
    <subcellularLocation>
        <location evidence="2">Membrane</location>
        <topology evidence="2">Multi-pass membrane protein</topology>
    </subcellularLocation>
</comment>
<dbReference type="SMART" id="SM00388">
    <property type="entry name" value="HisKA"/>
    <property type="match status" value="1"/>
</dbReference>
<reference evidence="18 21" key="2">
    <citation type="submission" date="2019-07" db="EMBL/GenBank/DDBJ databases">
        <title>Whole genome shotgun sequence of Myxococcus fulvus NBRC 100333.</title>
        <authorList>
            <person name="Hosoyama A."/>
            <person name="Uohara A."/>
            <person name="Ohji S."/>
            <person name="Ichikawa N."/>
        </authorList>
    </citation>
    <scope>NUCLEOTIDE SEQUENCE [LARGE SCALE GENOMIC DNA]</scope>
    <source>
        <strain evidence="18 21">NBRC 100333</strain>
    </source>
</reference>
<feature type="region of interest" description="Disordered" evidence="14">
    <location>
        <begin position="958"/>
        <end position="993"/>
    </location>
</feature>
<dbReference type="PROSITE" id="PS50112">
    <property type="entry name" value="PAS"/>
    <property type="match status" value="1"/>
</dbReference>
<feature type="transmembrane region" description="Helical" evidence="15">
    <location>
        <begin position="39"/>
        <end position="63"/>
    </location>
</feature>
<feature type="transmembrane region" description="Helical" evidence="15">
    <location>
        <begin position="428"/>
        <end position="450"/>
    </location>
</feature>
<dbReference type="GO" id="GO:0016020">
    <property type="term" value="C:membrane"/>
    <property type="evidence" value="ECO:0007669"/>
    <property type="project" value="UniProtKB-SubCell"/>
</dbReference>
<dbReference type="PROSITE" id="PS50283">
    <property type="entry name" value="NA_SOLUT_SYMP_3"/>
    <property type="match status" value="1"/>
</dbReference>
<feature type="transmembrane region" description="Helical" evidence="15">
    <location>
        <begin position="370"/>
        <end position="390"/>
    </location>
</feature>
<evidence type="ECO:0000256" key="12">
    <source>
        <dbReference type="ARBA" id="ARBA00023012"/>
    </source>
</evidence>
<keyword evidence="6" id="KW-0808">Transferase</keyword>
<dbReference type="InterPro" id="IPR001734">
    <property type="entry name" value="Na/solute_symporter"/>
</dbReference>